<keyword evidence="2" id="KW-1185">Reference proteome</keyword>
<gene>
    <name evidence="1" type="ORF">EJF14_20419</name>
</gene>
<evidence type="ECO:0000313" key="2">
    <source>
        <dbReference type="Proteomes" id="UP000326582"/>
    </source>
</evidence>
<dbReference type="Proteomes" id="UP000326582">
    <property type="component" value="Chromosome 2"/>
</dbReference>
<protein>
    <submittedName>
        <fullName evidence="1">Uncharacterized protein</fullName>
    </submittedName>
</protein>
<evidence type="ECO:0000313" key="1">
    <source>
        <dbReference type="EMBL" id="QFZ26514.1"/>
    </source>
</evidence>
<accession>A0ACD0WGT5</accession>
<sequence>MGFRYEVAQNEETSVNFSVDPYEDKCHLAEERQNCLLERLRANCSFNTSAGKHTFMLQLILSSKVKLSDKHIMNILGLKEYSTNHCRLYSSILNLLGHIASQLKLISVSLHSFPLTDLQDLCYRVADCFDSLFYVPVTSSHDDLSCALSFTWNDRFNSMWPLLYLLAREYEYK</sequence>
<organism evidence="1 2">
    <name type="scientific">Clavispora lusitaniae</name>
    <name type="common">Candida lusitaniae</name>
    <dbReference type="NCBI Taxonomy" id="36911"/>
    <lineage>
        <taxon>Eukaryota</taxon>
        <taxon>Fungi</taxon>
        <taxon>Dikarya</taxon>
        <taxon>Ascomycota</taxon>
        <taxon>Saccharomycotina</taxon>
        <taxon>Pichiomycetes</taxon>
        <taxon>Metschnikowiaceae</taxon>
        <taxon>Clavispora</taxon>
    </lineage>
</organism>
<name>A0ACD0WGT5_CLALS</name>
<reference evidence="2" key="1">
    <citation type="journal article" date="2019" name="MBio">
        <title>Comparative genomics for the elucidation of multidrug resistance (MDR) in Candida lusitaniae.</title>
        <authorList>
            <person name="Kannan A."/>
            <person name="Asner S.A."/>
            <person name="Trachsel E."/>
            <person name="Kelly S."/>
            <person name="Parker J."/>
            <person name="Sanglard D."/>
        </authorList>
    </citation>
    <scope>NUCLEOTIDE SEQUENCE [LARGE SCALE GENOMIC DNA]</scope>
    <source>
        <strain evidence="2">P1</strain>
    </source>
</reference>
<proteinExistence type="predicted"/>
<dbReference type="EMBL" id="CP038485">
    <property type="protein sequence ID" value="QFZ26514.1"/>
    <property type="molecule type" value="Genomic_DNA"/>
</dbReference>